<dbReference type="PANTHER" id="PTHR30441">
    <property type="entry name" value="DUF748 DOMAIN-CONTAINING PROTEIN"/>
    <property type="match status" value="1"/>
</dbReference>
<dbReference type="InterPro" id="IPR052894">
    <property type="entry name" value="AsmA-related"/>
</dbReference>
<dbReference type="Proteomes" id="UP000023775">
    <property type="component" value="Unassembled WGS sequence"/>
</dbReference>
<dbReference type="GO" id="GO:0005886">
    <property type="term" value="C:plasma membrane"/>
    <property type="evidence" value="ECO:0007669"/>
    <property type="project" value="TreeGrafter"/>
</dbReference>
<proteinExistence type="predicted"/>
<dbReference type="eggNOG" id="COG2911">
    <property type="taxonomic scope" value="Bacteria"/>
</dbReference>
<dbReference type="EMBL" id="APVG01000029">
    <property type="protein sequence ID" value="ENY71687.1"/>
    <property type="molecule type" value="Genomic_DNA"/>
</dbReference>
<organism evidence="1 2">
    <name type="scientific">Aeromonas diversa CDC 2478-85</name>
    <dbReference type="NCBI Taxonomy" id="1268237"/>
    <lineage>
        <taxon>Bacteria</taxon>
        <taxon>Pseudomonadati</taxon>
        <taxon>Pseudomonadota</taxon>
        <taxon>Gammaproteobacteria</taxon>
        <taxon>Aeromonadales</taxon>
        <taxon>Aeromonadaceae</taxon>
        <taxon>Aeromonas</taxon>
    </lineage>
</organism>
<dbReference type="PANTHER" id="PTHR30441:SF4">
    <property type="entry name" value="PROTEIN ASMA"/>
    <property type="match status" value="1"/>
</dbReference>
<keyword evidence="2" id="KW-1185">Reference proteome</keyword>
<evidence type="ECO:0000313" key="1">
    <source>
        <dbReference type="EMBL" id="ENY71687.1"/>
    </source>
</evidence>
<sequence length="679" mass="75097">MNTWLRALLYTLAFLLLLVWVVLGLFDAERAKEPLARWLSAQSGVPVSIGKLVFNPLHPYTLLAEQVKMGEALTLDKLYVEVESVDWLERDVRLAHLDLIRPRIMLPLPEGLPSLPINRLSVADGRIDRLSLSGPLGKVTGLSAGIRDWQLIDPVRPLQANLTLNINALETPWLALSRLTLSGKLEGQKLSVDRLVANAFDGLIETDMVLDWGARSLQLDRFKGTGMNIELGDLERLEFPLTQVSISHGQLERVSLNALTQELAINDINVSLGGIEWREGLGTTGFINGRLGEIGRGLFQLEGIDADLAMYPGRIDAELRGKAYEGSFNLELSGAPARSEWTIKDLTLSGMELSLPAGWWQQWLPWRPAQLDVRRVALDKMRVLSFDDAIPLSLINWQLFLNDMRLKGEEVMPLIGRARLESHWEELVWKGLSSRKGELLLELTPEQWQLRNLESRLPDDGHLKLAGSWGLEAGQPGALNLAGSGVDLEQWAKLAGHPLSLSGKADVEVNVMMSDSRRWRETLAGSLSLTLRDPFWEGVRLDPLLDEWFGGAEAPALEPTALWQAMQGGDTPFYRIALKGEVKEGRVNLNGGASTITHLLALRGDLDLAKGEWALDLGALNSQGCAELLTEWRGPLTAPTLAWRFPALESECGWPAAGVAYPAQGRTNRLRQVAEPAPQ</sequence>
<gene>
    <name evidence="1" type="ORF">G114_11801</name>
</gene>
<dbReference type="OrthoDB" id="5578873at2"/>
<dbReference type="GO" id="GO:0090313">
    <property type="term" value="P:regulation of protein targeting to membrane"/>
    <property type="evidence" value="ECO:0007669"/>
    <property type="project" value="TreeGrafter"/>
</dbReference>
<evidence type="ECO:0000313" key="2">
    <source>
        <dbReference type="Proteomes" id="UP000023775"/>
    </source>
</evidence>
<dbReference type="RefSeq" id="WP_005354247.1">
    <property type="nucleotide sequence ID" value="NZ_APVG01000029.1"/>
</dbReference>
<accession>N9V8X1</accession>
<protein>
    <submittedName>
        <fullName evidence="1">Uncharacterized protein</fullName>
    </submittedName>
</protein>
<reference evidence="1 2" key="1">
    <citation type="journal article" date="2013" name="Genome Announc.">
        <title>Draft Genome Sequence of the Aeromonas diversa Type Strain.</title>
        <authorList>
            <person name="Farfan M."/>
            <person name="Spataro N."/>
            <person name="Sanglas A."/>
            <person name="Albarral V."/>
            <person name="Loren J.G."/>
            <person name="Bosch E."/>
            <person name="Fuste M.C."/>
        </authorList>
    </citation>
    <scope>NUCLEOTIDE SEQUENCE [LARGE SCALE GENOMIC DNA]</scope>
    <source>
        <strain evidence="1 2">2478-85</strain>
    </source>
</reference>
<dbReference type="AlphaFoldDB" id="N9V8X1"/>
<comment type="caution">
    <text evidence="1">The sequence shown here is derived from an EMBL/GenBank/DDBJ whole genome shotgun (WGS) entry which is preliminary data.</text>
</comment>
<dbReference type="PATRIC" id="fig|1268237.3.peg.2322"/>
<name>N9V8X1_9GAMM</name>